<organism evidence="4 5">
    <name type="scientific">Antribacter soli</name>
    <dbReference type="NCBI Taxonomy" id="2910976"/>
    <lineage>
        <taxon>Bacteria</taxon>
        <taxon>Bacillati</taxon>
        <taxon>Actinomycetota</taxon>
        <taxon>Actinomycetes</taxon>
        <taxon>Micrococcales</taxon>
        <taxon>Promicromonosporaceae</taxon>
        <taxon>Antribacter</taxon>
    </lineage>
</organism>
<dbReference type="RefSeq" id="WP_236088524.1">
    <property type="nucleotide sequence ID" value="NZ_JAKGSG010000023.1"/>
</dbReference>
<comment type="caution">
    <text evidence="4">The sequence shown here is derived from an EMBL/GenBank/DDBJ whole genome shotgun (WGS) entry which is preliminary data.</text>
</comment>
<evidence type="ECO:0000313" key="5">
    <source>
        <dbReference type="Proteomes" id="UP001165405"/>
    </source>
</evidence>
<dbReference type="Proteomes" id="UP001165405">
    <property type="component" value="Unassembled WGS sequence"/>
</dbReference>
<reference evidence="4" key="1">
    <citation type="submission" date="2022-01" db="EMBL/GenBank/DDBJ databases">
        <title>Antribacter sp. nov., isolated from Guizhou of China.</title>
        <authorList>
            <person name="Chengliang C."/>
            <person name="Ya Z."/>
        </authorList>
    </citation>
    <scope>NUCLEOTIDE SEQUENCE</scope>
    <source>
        <strain evidence="4">KLBMP 9083</strain>
    </source>
</reference>
<dbReference type="InterPro" id="IPR057446">
    <property type="entry name" value="PH_bac"/>
</dbReference>
<accession>A0AA41U6S5</accession>
<evidence type="ECO:0000256" key="1">
    <source>
        <dbReference type="SAM" id="MobiDB-lite"/>
    </source>
</evidence>
<keyword evidence="2" id="KW-0812">Transmembrane</keyword>
<keyword evidence="2" id="KW-0472">Membrane</keyword>
<feature type="transmembrane region" description="Helical" evidence="2">
    <location>
        <begin position="6"/>
        <end position="25"/>
    </location>
</feature>
<gene>
    <name evidence="4" type="ORF">L1785_07150</name>
</gene>
<feature type="region of interest" description="Disordered" evidence="1">
    <location>
        <begin position="176"/>
        <end position="199"/>
    </location>
</feature>
<sequence length="199" mass="20358">MNLPLPLAVGIWVVLGLALLLLVLTGRRRLAQRTRAVVPVPPAAPAPEALGALRAGPVEAVYVSSTLAGDWLARVGAHGLGDRAAARVTVHDAGVLVEREGADDVFAPVATLRGAGLAPGMAGKYVGADGLVVITWEVPAADGVEAALLDTGLRTRRATDRGTLVDAVRHLVAAQTLYPPASTTPSSPPTATPTPQDAR</sequence>
<name>A0AA41U6S5_9MICO</name>
<dbReference type="Pfam" id="PF25362">
    <property type="entry name" value="bPH_11"/>
    <property type="match status" value="1"/>
</dbReference>
<dbReference type="AlphaFoldDB" id="A0AA41U6S5"/>
<keyword evidence="5" id="KW-1185">Reference proteome</keyword>
<evidence type="ECO:0000259" key="3">
    <source>
        <dbReference type="Pfam" id="PF25362"/>
    </source>
</evidence>
<keyword evidence="2" id="KW-1133">Transmembrane helix</keyword>
<proteinExistence type="predicted"/>
<dbReference type="EMBL" id="JAKGSG010000023">
    <property type="protein sequence ID" value="MCF4120751.1"/>
    <property type="molecule type" value="Genomic_DNA"/>
</dbReference>
<protein>
    <recommendedName>
        <fullName evidence="3">PH domain-containing protein</fullName>
    </recommendedName>
</protein>
<feature type="domain" description="PH" evidence="3">
    <location>
        <begin position="42"/>
        <end position="168"/>
    </location>
</feature>
<evidence type="ECO:0000313" key="4">
    <source>
        <dbReference type="EMBL" id="MCF4120751.1"/>
    </source>
</evidence>
<evidence type="ECO:0000256" key="2">
    <source>
        <dbReference type="SAM" id="Phobius"/>
    </source>
</evidence>